<keyword evidence="3 6" id="KW-0812">Transmembrane</keyword>
<comment type="similarity">
    <text evidence="2 6">Belongs to the MIP/aquaporin (TC 1.A.8) family.</text>
</comment>
<dbReference type="EMBL" id="HBEG01053796">
    <property type="protein sequence ID" value="CAD8389052.1"/>
    <property type="molecule type" value="Transcribed_RNA"/>
</dbReference>
<keyword evidence="4 7" id="KW-1133">Transmembrane helix</keyword>
<evidence type="ECO:0000256" key="1">
    <source>
        <dbReference type="ARBA" id="ARBA00004141"/>
    </source>
</evidence>
<feature type="transmembrane region" description="Helical" evidence="7">
    <location>
        <begin position="130"/>
        <end position="147"/>
    </location>
</feature>
<accession>A0A7S0FYQ5</accession>
<dbReference type="PANTHER" id="PTHR19139:SF199">
    <property type="entry name" value="MIP17260P"/>
    <property type="match status" value="1"/>
</dbReference>
<comment type="subcellular location">
    <subcellularLocation>
        <location evidence="1">Membrane</location>
        <topology evidence="1">Multi-pass membrane protein</topology>
    </subcellularLocation>
</comment>
<evidence type="ECO:0000256" key="7">
    <source>
        <dbReference type="SAM" id="Phobius"/>
    </source>
</evidence>
<reference evidence="8" key="1">
    <citation type="submission" date="2021-01" db="EMBL/GenBank/DDBJ databases">
        <authorList>
            <person name="Corre E."/>
            <person name="Pelletier E."/>
            <person name="Niang G."/>
            <person name="Scheremetjew M."/>
            <person name="Finn R."/>
            <person name="Kale V."/>
            <person name="Holt S."/>
            <person name="Cochrane G."/>
            <person name="Meng A."/>
            <person name="Brown T."/>
            <person name="Cohen L."/>
        </authorList>
    </citation>
    <scope>NUCLEOTIDE SEQUENCE</scope>
    <source>
        <strain evidence="8">Pbaha01</strain>
    </source>
</reference>
<proteinExistence type="inferred from homology"/>
<feature type="transmembrane region" description="Helical" evidence="7">
    <location>
        <begin position="45"/>
        <end position="68"/>
    </location>
</feature>
<dbReference type="PRINTS" id="PR00783">
    <property type="entry name" value="MINTRINSICP"/>
</dbReference>
<evidence type="ECO:0000313" key="8">
    <source>
        <dbReference type="EMBL" id="CAD8389052.1"/>
    </source>
</evidence>
<dbReference type="Pfam" id="PF00230">
    <property type="entry name" value="MIP"/>
    <property type="match status" value="1"/>
</dbReference>
<evidence type="ECO:0000256" key="2">
    <source>
        <dbReference type="ARBA" id="ARBA00006175"/>
    </source>
</evidence>
<evidence type="ECO:0008006" key="9">
    <source>
        <dbReference type="Google" id="ProtNLM"/>
    </source>
</evidence>
<dbReference type="Gene3D" id="1.20.1080.10">
    <property type="entry name" value="Glycerol uptake facilitator protein"/>
    <property type="match status" value="1"/>
</dbReference>
<dbReference type="InterPro" id="IPR034294">
    <property type="entry name" value="Aquaporin_transptr"/>
</dbReference>
<evidence type="ECO:0000256" key="5">
    <source>
        <dbReference type="ARBA" id="ARBA00023136"/>
    </source>
</evidence>
<keyword evidence="5 7" id="KW-0472">Membrane</keyword>
<dbReference type="InterPro" id="IPR000425">
    <property type="entry name" value="MIP"/>
</dbReference>
<dbReference type="SUPFAM" id="SSF81338">
    <property type="entry name" value="Aquaporin-like"/>
    <property type="match status" value="1"/>
</dbReference>
<name>A0A7S0FYQ5_9DINO</name>
<dbReference type="GO" id="GO:0005886">
    <property type="term" value="C:plasma membrane"/>
    <property type="evidence" value="ECO:0007669"/>
    <property type="project" value="TreeGrafter"/>
</dbReference>
<dbReference type="GO" id="GO:0015250">
    <property type="term" value="F:water channel activity"/>
    <property type="evidence" value="ECO:0007669"/>
    <property type="project" value="TreeGrafter"/>
</dbReference>
<sequence length="230" mass="23699">MQGLANFVAQMLGSVTGAVLLCLLYPAARDKTSSLGSNGVGEGWAWYNALAGEVLGTFFLVTVVLQTACSPKSSASRAQAAVAIGLAVFVAHVVLVPVDGCSINPTRSFGPALVAGVRYGKAAELFADMWIFWVGPLAGAMLAALHYRVMERISPASAGNVSPEAAKASASAVRSLHEAAKATAELPPSEWGPCDAVGADAERGLGEAPAAWQKCCAMWSTTFQRLGGSQ</sequence>
<dbReference type="PANTHER" id="PTHR19139">
    <property type="entry name" value="AQUAPORIN TRANSPORTER"/>
    <property type="match status" value="1"/>
</dbReference>
<keyword evidence="6" id="KW-0813">Transport</keyword>
<evidence type="ECO:0000256" key="4">
    <source>
        <dbReference type="ARBA" id="ARBA00022989"/>
    </source>
</evidence>
<evidence type="ECO:0000256" key="6">
    <source>
        <dbReference type="RuleBase" id="RU000477"/>
    </source>
</evidence>
<organism evidence="8">
    <name type="scientific">Pyrodinium bahamense</name>
    <dbReference type="NCBI Taxonomy" id="73915"/>
    <lineage>
        <taxon>Eukaryota</taxon>
        <taxon>Sar</taxon>
        <taxon>Alveolata</taxon>
        <taxon>Dinophyceae</taxon>
        <taxon>Gonyaulacales</taxon>
        <taxon>Pyrocystaceae</taxon>
        <taxon>Pyrodinium</taxon>
    </lineage>
</organism>
<dbReference type="AlphaFoldDB" id="A0A7S0FYQ5"/>
<dbReference type="InterPro" id="IPR023271">
    <property type="entry name" value="Aquaporin-like"/>
</dbReference>
<gene>
    <name evidence="8" type="ORF">PBAH0796_LOCUS32740</name>
</gene>
<feature type="transmembrane region" description="Helical" evidence="7">
    <location>
        <begin position="80"/>
        <end position="98"/>
    </location>
</feature>
<protein>
    <recommendedName>
        <fullName evidence="9">Aquaporin</fullName>
    </recommendedName>
</protein>
<evidence type="ECO:0000256" key="3">
    <source>
        <dbReference type="ARBA" id="ARBA00022692"/>
    </source>
</evidence>